<dbReference type="InterPro" id="IPR001180">
    <property type="entry name" value="CNH_dom"/>
</dbReference>
<dbReference type="AlphaFoldDB" id="A0A811L973"/>
<evidence type="ECO:0000256" key="8">
    <source>
        <dbReference type="ARBA" id="ARBA00022840"/>
    </source>
</evidence>
<sequence>MNNGISRTDPSDDYQLLQRVGHGTYGEVYKAKKILDGTLAAIKVVKIEAGDNFSVIQQEIVVLRECVHPNIISYYGSYLRRERLWIVMEYCTGGSLQDIYHMTGPLTELQVAFVCRETLKGLEYLHAKGKVHRDIKGANILLSHSGDIKLADFGVAAQITATIGKRKSFIGTPYWMAPEVANVEQGGGYGVECDVWAVGITSIELVELQPPLFDLHPMQVLRMLTKSGYKPPKLKEKKKWSPMFHDFVKACLVKNPKKRPSPSKLLQSHHFVCGSLSSRLTRELLDRVNNPGTQHVQQQNRPLRDSINEAIEAEFEKKDKKQFCEYITELSDTESDSIGGYQERETIPLEEKLDRSGLISCPLAHVESSTDEEQDDSPCTSSSQDLSDIPPPSFPERIVSRPVKKNHLDLKLSNVRIKSDRSASLEPYSQLLNNSMNKFKWRPGQDGQTPLAARPTTCYGLVPTPQVSMGACFFNIFHDCTLNVNCVASWIHPANHRQYLLIGAEEGIFTLNLTELHENTLNQIHDRRCVWMHVIDDVLTAQQGKTSYLYRHDVLQLLSQQLIVQKASKKVTKLPEKLKPRLFQATIRLPETKDVYQCNVEKSVINGNTYMCCAVPNKIQLFQWFEPRSSFIFLKAVEVSNLPRPNIRPFHLVFGAGALSADYPQVCIGVFKESATSSDDSTLKAETSLDDVDQFSFKFADFNDNGRLEDFVSKGWNADFYETLRPLGTTKTLTLSERNKCDVVAFKQLDRDTYFLAIGNQIFITDVDGKVKNTDLMQTRFKFDFTLSYAIPLADSVLAFHKYGVEGRSFFNGAKTQDLKDESKSFELIGNDSMLVLKSTPLEKRPQPQTPTVNTAKSFISLPAIVSTITSSSATAADKPLVDPFDLCILTGHVSTLAVP</sequence>
<keyword evidence="6 9" id="KW-0547">Nucleotide-binding</keyword>
<dbReference type="PROSITE" id="PS50011">
    <property type="entry name" value="PROTEIN_KINASE_DOM"/>
    <property type="match status" value="1"/>
</dbReference>
<evidence type="ECO:0000256" key="9">
    <source>
        <dbReference type="PIRNR" id="PIRNR038172"/>
    </source>
</evidence>
<dbReference type="EMBL" id="CAJFDH010000005">
    <property type="protein sequence ID" value="CAD5224668.1"/>
    <property type="molecule type" value="Genomic_DNA"/>
</dbReference>
<evidence type="ECO:0000256" key="6">
    <source>
        <dbReference type="ARBA" id="ARBA00022741"/>
    </source>
</evidence>
<feature type="domain" description="Protein kinase" evidence="14">
    <location>
        <begin position="14"/>
        <end position="272"/>
    </location>
</feature>
<dbReference type="InterPro" id="IPR050629">
    <property type="entry name" value="STE20/SPS1-PAK"/>
</dbReference>
<dbReference type="SMART" id="SM00036">
    <property type="entry name" value="CNH"/>
    <property type="match status" value="1"/>
</dbReference>
<evidence type="ECO:0000256" key="4">
    <source>
        <dbReference type="ARBA" id="ARBA00022553"/>
    </source>
</evidence>
<evidence type="ECO:0000259" key="15">
    <source>
        <dbReference type="PROSITE" id="PS50219"/>
    </source>
</evidence>
<dbReference type="GO" id="GO:0005524">
    <property type="term" value="F:ATP binding"/>
    <property type="evidence" value="ECO:0007669"/>
    <property type="project" value="UniProtKB-UniRule"/>
</dbReference>
<evidence type="ECO:0000313" key="17">
    <source>
        <dbReference type="Proteomes" id="UP000614601"/>
    </source>
</evidence>
<keyword evidence="7 9" id="KW-0418">Kinase</keyword>
<proteinExistence type="inferred from homology"/>
<comment type="function">
    <text evidence="9">Serine/threonine kinase that plays a role in the response to environmental stress. Appears to act upstream of the JUN N-terminal pathway.</text>
</comment>
<dbReference type="PANTHER" id="PTHR48012">
    <property type="entry name" value="STERILE20-LIKE KINASE, ISOFORM B-RELATED"/>
    <property type="match status" value="1"/>
</dbReference>
<comment type="catalytic activity">
    <reaction evidence="9">
        <text>L-seryl-[protein] + ATP = O-phospho-L-seryl-[protein] + ADP + H(+)</text>
        <dbReference type="Rhea" id="RHEA:17989"/>
        <dbReference type="Rhea" id="RHEA-COMP:9863"/>
        <dbReference type="Rhea" id="RHEA-COMP:11604"/>
        <dbReference type="ChEBI" id="CHEBI:15378"/>
        <dbReference type="ChEBI" id="CHEBI:29999"/>
        <dbReference type="ChEBI" id="CHEBI:30616"/>
        <dbReference type="ChEBI" id="CHEBI:83421"/>
        <dbReference type="ChEBI" id="CHEBI:456216"/>
        <dbReference type="EC" id="2.7.11.1"/>
    </reaction>
</comment>
<comment type="catalytic activity">
    <reaction evidence="9">
        <text>L-threonyl-[protein] + ATP = O-phospho-L-threonyl-[protein] + ADP + H(+)</text>
        <dbReference type="Rhea" id="RHEA:46608"/>
        <dbReference type="Rhea" id="RHEA-COMP:11060"/>
        <dbReference type="Rhea" id="RHEA-COMP:11605"/>
        <dbReference type="ChEBI" id="CHEBI:15378"/>
        <dbReference type="ChEBI" id="CHEBI:30013"/>
        <dbReference type="ChEBI" id="CHEBI:30616"/>
        <dbReference type="ChEBI" id="CHEBI:61977"/>
        <dbReference type="ChEBI" id="CHEBI:456216"/>
        <dbReference type="EC" id="2.7.11.1"/>
    </reaction>
</comment>
<evidence type="ECO:0000256" key="11">
    <source>
        <dbReference type="PIRSR" id="PIRSR038172-2"/>
    </source>
</evidence>
<dbReference type="InterPro" id="IPR011009">
    <property type="entry name" value="Kinase-like_dom_sf"/>
</dbReference>
<dbReference type="PANTHER" id="PTHR48012:SF18">
    <property type="entry name" value="HAPPYHOUR, ISOFORM A"/>
    <property type="match status" value="1"/>
</dbReference>
<keyword evidence="17" id="KW-1185">Reference proteome</keyword>
<name>A0A811L973_9BILA</name>
<evidence type="ECO:0000256" key="13">
    <source>
        <dbReference type="SAM" id="MobiDB-lite"/>
    </source>
</evidence>
<feature type="region of interest" description="Disordered" evidence="13">
    <location>
        <begin position="366"/>
        <end position="400"/>
    </location>
</feature>
<comment type="similarity">
    <text evidence="2 9">Belongs to the protein kinase superfamily. STE Ser/Thr protein kinase family. STE20 subfamily.</text>
</comment>
<dbReference type="PIRSF" id="PIRSF038172">
    <property type="entry name" value="MAPKKKK"/>
    <property type="match status" value="1"/>
</dbReference>
<evidence type="ECO:0000259" key="14">
    <source>
        <dbReference type="PROSITE" id="PS50011"/>
    </source>
</evidence>
<dbReference type="GO" id="GO:0008349">
    <property type="term" value="F:MAP kinase kinase kinase kinase activity"/>
    <property type="evidence" value="ECO:0007669"/>
    <property type="project" value="InterPro"/>
</dbReference>
<accession>A0A811L973</accession>
<reference evidence="16" key="1">
    <citation type="submission" date="2020-09" db="EMBL/GenBank/DDBJ databases">
        <authorList>
            <person name="Kikuchi T."/>
        </authorList>
    </citation>
    <scope>NUCLEOTIDE SEQUENCE</scope>
    <source>
        <strain evidence="16">SH1</strain>
    </source>
</reference>
<dbReference type="PROSITE" id="PS50219">
    <property type="entry name" value="CNH"/>
    <property type="match status" value="1"/>
</dbReference>
<feature type="compositionally biased region" description="Polar residues" evidence="13">
    <location>
        <begin position="377"/>
        <end position="386"/>
    </location>
</feature>
<dbReference type="Proteomes" id="UP000783686">
    <property type="component" value="Unassembled WGS sequence"/>
</dbReference>
<comment type="caution">
    <text evidence="16">The sequence shown here is derived from an EMBL/GenBank/DDBJ whole genome shotgun (WGS) entry which is preliminary data.</text>
</comment>
<keyword evidence="8 9" id="KW-0067">ATP-binding</keyword>
<evidence type="ECO:0000256" key="1">
    <source>
        <dbReference type="ARBA" id="ARBA00001946"/>
    </source>
</evidence>
<evidence type="ECO:0000256" key="7">
    <source>
        <dbReference type="ARBA" id="ARBA00022777"/>
    </source>
</evidence>
<evidence type="ECO:0000256" key="12">
    <source>
        <dbReference type="PROSITE-ProRule" id="PRU10141"/>
    </source>
</evidence>
<evidence type="ECO:0000256" key="2">
    <source>
        <dbReference type="ARBA" id="ARBA00008874"/>
    </source>
</evidence>
<dbReference type="EC" id="2.7.11.1" evidence="9"/>
<protein>
    <recommendedName>
        <fullName evidence="9">Mitogen-activated protein kinase kinase kinase kinase</fullName>
        <ecNumber evidence="9">2.7.11.1</ecNumber>
    </recommendedName>
</protein>
<dbReference type="InterPro" id="IPR017441">
    <property type="entry name" value="Protein_kinase_ATP_BS"/>
</dbReference>
<feature type="domain" description="CNH" evidence="15">
    <location>
        <begin position="481"/>
        <end position="834"/>
    </location>
</feature>
<dbReference type="OrthoDB" id="8693905at2759"/>
<gene>
    <name evidence="16" type="ORF">BOKJ2_LOCUS11194</name>
</gene>
<feature type="binding site" evidence="11 12">
    <location>
        <position position="43"/>
    </location>
    <ligand>
        <name>ATP</name>
        <dbReference type="ChEBI" id="CHEBI:30616"/>
    </ligand>
</feature>
<dbReference type="Pfam" id="PF00780">
    <property type="entry name" value="CNH"/>
    <property type="match status" value="1"/>
</dbReference>
<dbReference type="Pfam" id="PF00069">
    <property type="entry name" value="Pkinase"/>
    <property type="match status" value="1"/>
</dbReference>
<evidence type="ECO:0000256" key="3">
    <source>
        <dbReference type="ARBA" id="ARBA00022527"/>
    </source>
</evidence>
<evidence type="ECO:0000313" key="16">
    <source>
        <dbReference type="EMBL" id="CAD5224668.1"/>
    </source>
</evidence>
<feature type="binding site" evidence="11">
    <location>
        <begin position="20"/>
        <end position="28"/>
    </location>
    <ligand>
        <name>ATP</name>
        <dbReference type="ChEBI" id="CHEBI:30616"/>
    </ligand>
</feature>
<dbReference type="CDD" id="cd06613">
    <property type="entry name" value="STKc_MAP4K3_like"/>
    <property type="match status" value="1"/>
</dbReference>
<feature type="active site" description="Proton acceptor" evidence="10">
    <location>
        <position position="134"/>
    </location>
</feature>
<dbReference type="SUPFAM" id="SSF56112">
    <property type="entry name" value="Protein kinase-like (PK-like)"/>
    <property type="match status" value="1"/>
</dbReference>
<dbReference type="SMART" id="SM00220">
    <property type="entry name" value="S_TKc"/>
    <property type="match status" value="1"/>
</dbReference>
<evidence type="ECO:0000256" key="10">
    <source>
        <dbReference type="PIRSR" id="PIRSR038172-1"/>
    </source>
</evidence>
<keyword evidence="4" id="KW-0597">Phosphoprotein</keyword>
<dbReference type="InterPro" id="IPR000719">
    <property type="entry name" value="Prot_kinase_dom"/>
</dbReference>
<dbReference type="Proteomes" id="UP000614601">
    <property type="component" value="Unassembled WGS sequence"/>
</dbReference>
<dbReference type="EMBL" id="CAJFCW020000005">
    <property type="protein sequence ID" value="CAG9120076.1"/>
    <property type="molecule type" value="Genomic_DNA"/>
</dbReference>
<organism evidence="16 17">
    <name type="scientific">Bursaphelenchus okinawaensis</name>
    <dbReference type="NCBI Taxonomy" id="465554"/>
    <lineage>
        <taxon>Eukaryota</taxon>
        <taxon>Metazoa</taxon>
        <taxon>Ecdysozoa</taxon>
        <taxon>Nematoda</taxon>
        <taxon>Chromadorea</taxon>
        <taxon>Rhabditida</taxon>
        <taxon>Tylenchina</taxon>
        <taxon>Tylenchomorpha</taxon>
        <taxon>Aphelenchoidea</taxon>
        <taxon>Aphelenchoididae</taxon>
        <taxon>Bursaphelenchus</taxon>
    </lineage>
</organism>
<keyword evidence="5 9" id="KW-0808">Transferase</keyword>
<keyword evidence="3 9" id="KW-0723">Serine/threonine-protein kinase</keyword>
<dbReference type="GO" id="GO:0005737">
    <property type="term" value="C:cytoplasm"/>
    <property type="evidence" value="ECO:0007669"/>
    <property type="project" value="TreeGrafter"/>
</dbReference>
<dbReference type="PROSITE" id="PS00107">
    <property type="entry name" value="PROTEIN_KINASE_ATP"/>
    <property type="match status" value="1"/>
</dbReference>
<evidence type="ECO:0000256" key="5">
    <source>
        <dbReference type="ARBA" id="ARBA00022679"/>
    </source>
</evidence>
<dbReference type="Gene3D" id="1.10.510.10">
    <property type="entry name" value="Transferase(Phosphotransferase) domain 1"/>
    <property type="match status" value="1"/>
</dbReference>
<comment type="cofactor">
    <cofactor evidence="1 9">
        <name>Mg(2+)</name>
        <dbReference type="ChEBI" id="CHEBI:18420"/>
    </cofactor>
</comment>
<dbReference type="FunFam" id="1.10.510.10:FF:000031">
    <property type="entry name" value="Mitogen-activated protein kinase kinase kinase kinase"/>
    <property type="match status" value="1"/>
</dbReference>
<dbReference type="InterPro" id="IPR021160">
    <property type="entry name" value="MAPKKKK"/>
</dbReference>